<comment type="caution">
    <text evidence="1">The sequence shown here is derived from an EMBL/GenBank/DDBJ whole genome shotgun (WGS) entry which is preliminary data.</text>
</comment>
<accession>A0AAW1MQH0</accession>
<dbReference type="EMBL" id="JASPKY010000028">
    <property type="protein sequence ID" value="KAK9751434.1"/>
    <property type="molecule type" value="Genomic_DNA"/>
</dbReference>
<evidence type="ECO:0000313" key="2">
    <source>
        <dbReference type="Proteomes" id="UP001458880"/>
    </source>
</evidence>
<evidence type="ECO:0000313" key="1">
    <source>
        <dbReference type="EMBL" id="KAK9751434.1"/>
    </source>
</evidence>
<sequence length="78" mass="8514">MSPNTFEVNIGEVERVGICVCVEERVSGVCDQEMLLRASQLYSQLIPPLTHLGMSPHNAPPFVTHLGMSPHNAPPFDA</sequence>
<reference evidence="1 2" key="1">
    <citation type="journal article" date="2024" name="BMC Genomics">
        <title>De novo assembly and annotation of Popillia japonica's genome with initial clues to its potential as an invasive pest.</title>
        <authorList>
            <person name="Cucini C."/>
            <person name="Boschi S."/>
            <person name="Funari R."/>
            <person name="Cardaioli E."/>
            <person name="Iannotti N."/>
            <person name="Marturano G."/>
            <person name="Paoli F."/>
            <person name="Bruttini M."/>
            <person name="Carapelli A."/>
            <person name="Frati F."/>
            <person name="Nardi F."/>
        </authorList>
    </citation>
    <scope>NUCLEOTIDE SEQUENCE [LARGE SCALE GENOMIC DNA]</scope>
    <source>
        <strain evidence="1">DMR45628</strain>
    </source>
</reference>
<name>A0AAW1MQH0_POPJA</name>
<proteinExistence type="predicted"/>
<dbReference type="AlphaFoldDB" id="A0AAW1MQH0"/>
<protein>
    <submittedName>
        <fullName evidence="1">Uncharacterized protein</fullName>
    </submittedName>
</protein>
<gene>
    <name evidence="1" type="ORF">QE152_g5028</name>
</gene>
<keyword evidence="2" id="KW-1185">Reference proteome</keyword>
<dbReference type="Proteomes" id="UP001458880">
    <property type="component" value="Unassembled WGS sequence"/>
</dbReference>
<organism evidence="1 2">
    <name type="scientific">Popillia japonica</name>
    <name type="common">Japanese beetle</name>
    <dbReference type="NCBI Taxonomy" id="7064"/>
    <lineage>
        <taxon>Eukaryota</taxon>
        <taxon>Metazoa</taxon>
        <taxon>Ecdysozoa</taxon>
        <taxon>Arthropoda</taxon>
        <taxon>Hexapoda</taxon>
        <taxon>Insecta</taxon>
        <taxon>Pterygota</taxon>
        <taxon>Neoptera</taxon>
        <taxon>Endopterygota</taxon>
        <taxon>Coleoptera</taxon>
        <taxon>Polyphaga</taxon>
        <taxon>Scarabaeiformia</taxon>
        <taxon>Scarabaeidae</taxon>
        <taxon>Rutelinae</taxon>
        <taxon>Popillia</taxon>
    </lineage>
</organism>